<organism evidence="1 2">
    <name type="scientific">Rhodoplanes serenus</name>
    <dbReference type="NCBI Taxonomy" id="200615"/>
    <lineage>
        <taxon>Bacteria</taxon>
        <taxon>Pseudomonadati</taxon>
        <taxon>Pseudomonadota</taxon>
        <taxon>Alphaproteobacteria</taxon>
        <taxon>Hyphomicrobiales</taxon>
        <taxon>Nitrobacteraceae</taxon>
        <taxon>Rhodoplanes</taxon>
    </lineage>
</organism>
<proteinExistence type="predicted"/>
<reference evidence="2" key="1">
    <citation type="submission" date="2018-10" db="EMBL/GenBank/DDBJ databases">
        <authorList>
            <person name="Peiro R."/>
            <person name="Begona"/>
            <person name="Cbmso G."/>
            <person name="Lopez M."/>
            <person name="Gonzalez S."/>
            <person name="Sacristan E."/>
            <person name="Castillo E."/>
        </authorList>
    </citation>
    <scope>NUCLEOTIDE SEQUENCE [LARGE SCALE GENOMIC DNA]</scope>
</reference>
<gene>
    <name evidence="1" type="ORF">RHODGE_RHODGE_04109</name>
</gene>
<sequence>MPQRDLERYTLGDDGLIAETVGSWAVEKLKLVTDYVYISGAPRKGFLGTGAAYIDPFCGAGRSLIRGTKTFIDGSPVAAFKRSLQSPGRFTSIAISDGDEELLAAATKRLTVLDAPVRAFGGTASESMPKIVRSLDRYGLHLAFLDPYSLGALSFDLFEELAKLKNIDVIAHVSVSDLQRNADRYTDKAYEQFDRFAPGWRSKVKVDTNQAAFRAAILQYWSEKVTALGLPQAKHRELIRGGKGQRLYWLILLSRHQLAHKFWAKVSSAARSPMFDGI</sequence>
<dbReference type="AlphaFoldDB" id="A0A3S4BIQ2"/>
<dbReference type="NCBIfam" id="TIGR04474">
    <property type="entry name" value="tcm_partner"/>
    <property type="match status" value="1"/>
</dbReference>
<comment type="caution">
    <text evidence="1">The sequence shown here is derived from an EMBL/GenBank/DDBJ whole genome shotgun (WGS) entry which is preliminary data.</text>
</comment>
<accession>A0A3S4BIQ2</accession>
<evidence type="ECO:0000313" key="2">
    <source>
        <dbReference type="Proteomes" id="UP000289200"/>
    </source>
</evidence>
<keyword evidence="2" id="KW-1185">Reference proteome</keyword>
<protein>
    <recommendedName>
        <fullName evidence="3">Three-Cys-motif partner protein TcmP</fullName>
    </recommendedName>
</protein>
<name>A0A3S4BIQ2_9BRAD</name>
<dbReference type="OrthoDB" id="1551176at2"/>
<dbReference type="InterPro" id="IPR031009">
    <property type="entry name" value="Tcm_partner"/>
</dbReference>
<dbReference type="EMBL" id="UWOC01000182">
    <property type="protein sequence ID" value="VCU10905.1"/>
    <property type="molecule type" value="Genomic_DNA"/>
</dbReference>
<dbReference type="Proteomes" id="UP000289200">
    <property type="component" value="Unassembled WGS sequence"/>
</dbReference>
<evidence type="ECO:0008006" key="3">
    <source>
        <dbReference type="Google" id="ProtNLM"/>
    </source>
</evidence>
<evidence type="ECO:0000313" key="1">
    <source>
        <dbReference type="EMBL" id="VCU10905.1"/>
    </source>
</evidence>